<comment type="caution">
    <text evidence="1">The sequence shown here is derived from an EMBL/GenBank/DDBJ whole genome shotgun (WGS) entry which is preliminary data.</text>
</comment>
<gene>
    <name evidence="1" type="ORF">D271_05750</name>
</gene>
<evidence type="ECO:0000313" key="2">
    <source>
        <dbReference type="Proteomes" id="UP000011912"/>
    </source>
</evidence>
<accession>M5J402</accession>
<sequence>MFGLTNDELEFLKKCSDNIKTLIDNKNLDELQTEIAWYLTSEDCMYYDEDGENWYTKKGKYVQDLYDKIIDWKYSTEK</sequence>
<dbReference type="AlphaFoldDB" id="M5J402"/>
<proteinExistence type="predicted"/>
<reference evidence="1 2" key="1">
    <citation type="journal article" date="2013" name="Genome Announc.">
        <title>Genome Sequence of Lactobacillus saerimneri 30a (Formerly Lactobacillus sp. Strain 30a), a Reference Lactic Acid Bacterium Strain Producing Biogenic Amines.</title>
        <authorList>
            <person name="Romano A."/>
            <person name="Trip H."/>
            <person name="Campbell-Sills H."/>
            <person name="Bouchez O."/>
            <person name="Sherman D."/>
            <person name="Lolkema J.S."/>
            <person name="Lucas P.M."/>
        </authorList>
    </citation>
    <scope>NUCLEOTIDE SEQUENCE [LARGE SCALE GENOMIC DNA]</scope>
    <source>
        <strain evidence="1 2">30a</strain>
    </source>
</reference>
<dbReference type="RefSeq" id="WP_009554336.1">
    <property type="nucleotide sequence ID" value="NZ_ANAG01000017.1"/>
</dbReference>
<keyword evidence="2" id="KW-1185">Reference proteome</keyword>
<evidence type="ECO:0000313" key="1">
    <source>
        <dbReference type="EMBL" id="EKW98488.1"/>
    </source>
</evidence>
<dbReference type="PATRIC" id="fig|1227363.6.peg.1125"/>
<protein>
    <submittedName>
        <fullName evidence="1">Uncharacterized protein</fullName>
    </submittedName>
</protein>
<dbReference type="Proteomes" id="UP000011912">
    <property type="component" value="Unassembled WGS sequence"/>
</dbReference>
<organism evidence="1 2">
    <name type="scientific">Ligilactobacillus saerimneri 30a</name>
    <dbReference type="NCBI Taxonomy" id="1227363"/>
    <lineage>
        <taxon>Bacteria</taxon>
        <taxon>Bacillati</taxon>
        <taxon>Bacillota</taxon>
        <taxon>Bacilli</taxon>
        <taxon>Lactobacillales</taxon>
        <taxon>Lactobacillaceae</taxon>
        <taxon>Ligilactobacillus</taxon>
    </lineage>
</organism>
<name>M5J402_9LACO</name>
<dbReference type="EMBL" id="ANAG01000017">
    <property type="protein sequence ID" value="EKW98488.1"/>
    <property type="molecule type" value="Genomic_DNA"/>
</dbReference>